<dbReference type="SUPFAM" id="SSF57802">
    <property type="entry name" value="Rubredoxin-like"/>
    <property type="match status" value="1"/>
</dbReference>
<name>F7NGH9_9FIRM</name>
<accession>F7NGH9</accession>
<comment type="caution">
    <text evidence="1">The sequence shown here is derived from an EMBL/GenBank/DDBJ whole genome shotgun (WGS) entry which is preliminary data.</text>
</comment>
<keyword evidence="1" id="KW-0969">Cilium</keyword>
<sequence>MKLMNCPLCGVLYVDNWKGICPDCNSQQEKDIAIIHDFMNRLDRDSASVFEIAEATGLKVKTILEFNKAGKLYGSFRITYPCEKCGDLISRDRLCNKCKSDLLKPNPDRLI</sequence>
<gene>
    <name evidence="1" type="ORF">ALO_05835</name>
</gene>
<evidence type="ECO:0000313" key="2">
    <source>
        <dbReference type="Proteomes" id="UP000003240"/>
    </source>
</evidence>
<organism evidence="1 2">
    <name type="scientific">Acetonema longum DSM 6540</name>
    <dbReference type="NCBI Taxonomy" id="1009370"/>
    <lineage>
        <taxon>Bacteria</taxon>
        <taxon>Bacillati</taxon>
        <taxon>Bacillota</taxon>
        <taxon>Negativicutes</taxon>
        <taxon>Acetonemataceae</taxon>
        <taxon>Acetonema</taxon>
    </lineage>
</organism>
<protein>
    <submittedName>
        <fullName evidence="1">Flagellar operon protein YvyF</fullName>
    </submittedName>
</protein>
<proteinExistence type="predicted"/>
<keyword evidence="1" id="KW-0966">Cell projection</keyword>
<dbReference type="RefSeq" id="WP_004093758.1">
    <property type="nucleotide sequence ID" value="NZ_AFGF01000049.1"/>
</dbReference>
<evidence type="ECO:0000313" key="1">
    <source>
        <dbReference type="EMBL" id="EGO64783.1"/>
    </source>
</evidence>
<dbReference type="Proteomes" id="UP000003240">
    <property type="component" value="Unassembled WGS sequence"/>
</dbReference>
<dbReference type="EMBL" id="AFGF01000049">
    <property type="protein sequence ID" value="EGO64783.1"/>
    <property type="molecule type" value="Genomic_DNA"/>
</dbReference>
<keyword evidence="1" id="KW-0282">Flagellum</keyword>
<dbReference type="AlphaFoldDB" id="F7NGH9"/>
<dbReference type="OrthoDB" id="1739831at2"/>
<keyword evidence="2" id="KW-1185">Reference proteome</keyword>
<dbReference type="STRING" id="1009370.ALO_05835"/>
<reference evidence="1 2" key="1">
    <citation type="journal article" date="2011" name="EMBO J.">
        <title>Structural diversity of bacterial flagellar motors.</title>
        <authorList>
            <person name="Chen S."/>
            <person name="Beeby M."/>
            <person name="Murphy G.E."/>
            <person name="Leadbetter J.R."/>
            <person name="Hendrixson D.R."/>
            <person name="Briegel A."/>
            <person name="Li Z."/>
            <person name="Shi J."/>
            <person name="Tocheva E.I."/>
            <person name="Muller A."/>
            <person name="Dobro M.J."/>
            <person name="Jensen G.J."/>
        </authorList>
    </citation>
    <scope>NUCLEOTIDE SEQUENCE [LARGE SCALE GENOMIC DNA]</scope>
    <source>
        <strain evidence="1 2">DSM 6540</strain>
    </source>
</reference>